<dbReference type="InterPro" id="IPR049712">
    <property type="entry name" value="Poly_export"/>
</dbReference>
<dbReference type="Gene3D" id="3.30.1950.10">
    <property type="entry name" value="wza like domain"/>
    <property type="match status" value="1"/>
</dbReference>
<dbReference type="AlphaFoldDB" id="A0A5R8WMR8"/>
<keyword evidence="2" id="KW-0472">Membrane</keyword>
<dbReference type="Pfam" id="PF02563">
    <property type="entry name" value="Poly_export"/>
    <property type="match status" value="1"/>
</dbReference>
<keyword evidence="1" id="KW-0732">Signal</keyword>
<evidence type="ECO:0000256" key="1">
    <source>
        <dbReference type="ARBA" id="ARBA00022729"/>
    </source>
</evidence>
<evidence type="ECO:0000256" key="2">
    <source>
        <dbReference type="SAM" id="Phobius"/>
    </source>
</evidence>
<keyword evidence="2" id="KW-1133">Transmembrane helix</keyword>
<evidence type="ECO:0000313" key="5">
    <source>
        <dbReference type="Proteomes" id="UP000305517"/>
    </source>
</evidence>
<feature type="domain" description="Polysaccharide export protein N-terminal" evidence="3">
    <location>
        <begin position="201"/>
        <end position="255"/>
    </location>
</feature>
<evidence type="ECO:0000259" key="3">
    <source>
        <dbReference type="Pfam" id="PF02563"/>
    </source>
</evidence>
<feature type="transmembrane region" description="Helical" evidence="2">
    <location>
        <begin position="362"/>
        <end position="383"/>
    </location>
</feature>
<dbReference type="OrthoDB" id="1466931at2"/>
<gene>
    <name evidence="4" type="ORF">FDY95_16850</name>
</gene>
<proteinExistence type="predicted"/>
<dbReference type="PANTHER" id="PTHR33619">
    <property type="entry name" value="POLYSACCHARIDE EXPORT PROTEIN GFCE-RELATED"/>
    <property type="match status" value="1"/>
</dbReference>
<dbReference type="GO" id="GO:0015159">
    <property type="term" value="F:polysaccharide transmembrane transporter activity"/>
    <property type="evidence" value="ECO:0007669"/>
    <property type="project" value="InterPro"/>
</dbReference>
<evidence type="ECO:0000313" key="4">
    <source>
        <dbReference type="EMBL" id="TLM90391.1"/>
    </source>
</evidence>
<sequence length="386" mass="41661">MAVKGVGGNDGKSRTRKTNARLGSAKVRILAAARHCPTRPNFESAHGLSYFEGFLSVLTLPSRTPLRSVSPFFRLILACMHPSASRCLRQLWLPCLLLVLGFSSCTNRVYNQRVMFRTGEDGQMDTTKVRRAVNRANRNYTIQNNDLLAVRVYTNNGERIIDPNGELRFGSPAGLLSTGANGSRTLSTVGGQSSGTGSASSSAGESEFLVQTDGYVKLPLVNRVRVKGLTLLQADSLLQVRYSEFYKGVFVATRVTNNRVVVLGSPGGKIVPLVNDNMNLLEVLAAAGGVDGSASGAGSLYRSGGKVSNIRIIRGDLKNPQVEQVDLTTIAGMRRANLQMEPNDIVYIEPVRRPFYDALNDAAPVLGLAGLVLNASAILITIFRFN</sequence>
<dbReference type="InterPro" id="IPR003715">
    <property type="entry name" value="Poly_export_N"/>
</dbReference>
<dbReference type="PANTHER" id="PTHR33619:SF3">
    <property type="entry name" value="POLYSACCHARIDE EXPORT PROTEIN GFCE-RELATED"/>
    <property type="match status" value="1"/>
</dbReference>
<protein>
    <recommendedName>
        <fullName evidence="3">Polysaccharide export protein N-terminal domain-containing protein</fullName>
    </recommendedName>
</protein>
<name>A0A5R8WMR8_9BACT</name>
<accession>A0A5R8WMR8</accession>
<reference evidence="4 5" key="1">
    <citation type="submission" date="2019-05" db="EMBL/GenBank/DDBJ databases">
        <title>Hymenobacter edaphi sp. nov., isolated from abandoned arsenic-contaminated farmland soil.</title>
        <authorList>
            <person name="Nie L."/>
        </authorList>
    </citation>
    <scope>NUCLEOTIDE SEQUENCE [LARGE SCALE GENOMIC DNA]</scope>
    <source>
        <strain evidence="4 5">1-3-3-8</strain>
    </source>
</reference>
<dbReference type="EMBL" id="VAJM01000009">
    <property type="protein sequence ID" value="TLM90391.1"/>
    <property type="molecule type" value="Genomic_DNA"/>
</dbReference>
<comment type="caution">
    <text evidence="4">The sequence shown here is derived from an EMBL/GenBank/DDBJ whole genome shotgun (WGS) entry which is preliminary data.</text>
</comment>
<keyword evidence="2" id="KW-0812">Transmembrane</keyword>
<dbReference type="Proteomes" id="UP000305517">
    <property type="component" value="Unassembled WGS sequence"/>
</dbReference>
<organism evidence="4 5">
    <name type="scientific">Hymenobacter jeollabukensis</name>
    <dbReference type="NCBI Taxonomy" id="2025313"/>
    <lineage>
        <taxon>Bacteria</taxon>
        <taxon>Pseudomonadati</taxon>
        <taxon>Bacteroidota</taxon>
        <taxon>Cytophagia</taxon>
        <taxon>Cytophagales</taxon>
        <taxon>Hymenobacteraceae</taxon>
        <taxon>Hymenobacter</taxon>
    </lineage>
</organism>
<keyword evidence="5" id="KW-1185">Reference proteome</keyword>